<feature type="transmembrane region" description="Helical" evidence="1">
    <location>
        <begin position="12"/>
        <end position="33"/>
    </location>
</feature>
<keyword evidence="1" id="KW-1133">Transmembrane helix</keyword>
<proteinExistence type="predicted"/>
<dbReference type="EMBL" id="JAPWTJ010000031">
    <property type="protein sequence ID" value="KAJ8984587.1"/>
    <property type="molecule type" value="Genomic_DNA"/>
</dbReference>
<protein>
    <recommendedName>
        <fullName evidence="4">Olfactory receptor</fullName>
    </recommendedName>
</protein>
<evidence type="ECO:0000313" key="2">
    <source>
        <dbReference type="EMBL" id="KAJ8984587.1"/>
    </source>
</evidence>
<gene>
    <name evidence="2" type="ORF">NQ317_006049</name>
</gene>
<comment type="caution">
    <text evidence="2">The sequence shown here is derived from an EMBL/GenBank/DDBJ whole genome shotgun (WGS) entry which is preliminary data.</text>
</comment>
<organism evidence="2 3">
    <name type="scientific">Molorchus minor</name>
    <dbReference type="NCBI Taxonomy" id="1323400"/>
    <lineage>
        <taxon>Eukaryota</taxon>
        <taxon>Metazoa</taxon>
        <taxon>Ecdysozoa</taxon>
        <taxon>Arthropoda</taxon>
        <taxon>Hexapoda</taxon>
        <taxon>Insecta</taxon>
        <taxon>Pterygota</taxon>
        <taxon>Neoptera</taxon>
        <taxon>Endopterygota</taxon>
        <taxon>Coleoptera</taxon>
        <taxon>Polyphaga</taxon>
        <taxon>Cucujiformia</taxon>
        <taxon>Chrysomeloidea</taxon>
        <taxon>Cerambycidae</taxon>
        <taxon>Lamiinae</taxon>
        <taxon>Monochamini</taxon>
        <taxon>Molorchus</taxon>
    </lineage>
</organism>
<sequence>MLKCHSYPKEKLKVYAIGMLHFISISIGIWSLVDEMIDSQEPVSFQERDIPYFLLPWLLAALITFFVLTMLTLNNVIVQEEQTSNILIQMANFTCVVAAFGNFNCFLIKKYIFCSVGPKLNYKVCGDKLRRDLKKKDAVL</sequence>
<reference evidence="2" key="1">
    <citation type="journal article" date="2023" name="Insect Mol. Biol.">
        <title>Genome sequencing provides insights into the evolution of gene families encoding plant cell wall-degrading enzymes in longhorned beetles.</title>
        <authorList>
            <person name="Shin N.R."/>
            <person name="Okamura Y."/>
            <person name="Kirsch R."/>
            <person name="Pauchet Y."/>
        </authorList>
    </citation>
    <scope>NUCLEOTIDE SEQUENCE</scope>
    <source>
        <strain evidence="2">MMC_N1</strain>
    </source>
</reference>
<accession>A0ABQ9K3L5</accession>
<dbReference type="Proteomes" id="UP001162164">
    <property type="component" value="Unassembled WGS sequence"/>
</dbReference>
<feature type="transmembrane region" description="Helical" evidence="1">
    <location>
        <begin position="53"/>
        <end position="73"/>
    </location>
</feature>
<keyword evidence="1" id="KW-0472">Membrane</keyword>
<evidence type="ECO:0000313" key="3">
    <source>
        <dbReference type="Proteomes" id="UP001162164"/>
    </source>
</evidence>
<evidence type="ECO:0000256" key="1">
    <source>
        <dbReference type="SAM" id="Phobius"/>
    </source>
</evidence>
<keyword evidence="3" id="KW-1185">Reference proteome</keyword>
<evidence type="ECO:0008006" key="4">
    <source>
        <dbReference type="Google" id="ProtNLM"/>
    </source>
</evidence>
<name>A0ABQ9K3L5_9CUCU</name>
<feature type="transmembrane region" description="Helical" evidence="1">
    <location>
        <begin position="85"/>
        <end position="103"/>
    </location>
</feature>
<keyword evidence="1" id="KW-0812">Transmembrane</keyword>